<dbReference type="EMBL" id="JADYXP020000017">
    <property type="protein sequence ID" value="KAL0107238.1"/>
    <property type="molecule type" value="Genomic_DNA"/>
</dbReference>
<sequence>MKRGVRYSRKGLKVKIYVRTWSYAALLKVPLVGPGDDGKTSYAPTLTKSEQTRCRNVIWPLMLFDGYLAWSYVQFSQQHIAVSHAVPDCCIHLSVASRRSSDNGVVELPLYSRDYANANDARILCFFIISVTSFPFLFYVDCVFDFRDFSDITSEEEENRQEDEAARMSAPQPDTGGHRDFIRRHERDFMPTTELALSDNRNNYFIKARQS</sequence>
<keyword evidence="4" id="KW-1185">Reference proteome</keyword>
<evidence type="ECO:0000313" key="3">
    <source>
        <dbReference type="EMBL" id="KAL0107238.1"/>
    </source>
</evidence>
<keyword evidence="2" id="KW-0472">Membrane</keyword>
<accession>A0AAW2EV84</accession>
<organism evidence="3 4">
    <name type="scientific">Cardiocondyla obscurior</name>
    <dbReference type="NCBI Taxonomy" id="286306"/>
    <lineage>
        <taxon>Eukaryota</taxon>
        <taxon>Metazoa</taxon>
        <taxon>Ecdysozoa</taxon>
        <taxon>Arthropoda</taxon>
        <taxon>Hexapoda</taxon>
        <taxon>Insecta</taxon>
        <taxon>Pterygota</taxon>
        <taxon>Neoptera</taxon>
        <taxon>Endopterygota</taxon>
        <taxon>Hymenoptera</taxon>
        <taxon>Apocrita</taxon>
        <taxon>Aculeata</taxon>
        <taxon>Formicoidea</taxon>
        <taxon>Formicidae</taxon>
        <taxon>Myrmicinae</taxon>
        <taxon>Cardiocondyla</taxon>
    </lineage>
</organism>
<feature type="region of interest" description="Disordered" evidence="1">
    <location>
        <begin position="155"/>
        <end position="182"/>
    </location>
</feature>
<evidence type="ECO:0000256" key="1">
    <source>
        <dbReference type="SAM" id="MobiDB-lite"/>
    </source>
</evidence>
<gene>
    <name evidence="3" type="ORF">PUN28_015642</name>
</gene>
<protein>
    <submittedName>
        <fullName evidence="3">Uncharacterized protein</fullName>
    </submittedName>
</protein>
<dbReference type="AlphaFoldDB" id="A0AAW2EV84"/>
<dbReference type="Proteomes" id="UP001430953">
    <property type="component" value="Unassembled WGS sequence"/>
</dbReference>
<proteinExistence type="predicted"/>
<evidence type="ECO:0000313" key="4">
    <source>
        <dbReference type="Proteomes" id="UP001430953"/>
    </source>
</evidence>
<keyword evidence="2" id="KW-1133">Transmembrane helix</keyword>
<name>A0AAW2EV84_9HYME</name>
<comment type="caution">
    <text evidence="3">The sequence shown here is derived from an EMBL/GenBank/DDBJ whole genome shotgun (WGS) entry which is preliminary data.</text>
</comment>
<feature type="transmembrane region" description="Helical" evidence="2">
    <location>
        <begin position="121"/>
        <end position="140"/>
    </location>
</feature>
<keyword evidence="2" id="KW-0812">Transmembrane</keyword>
<reference evidence="3 4" key="1">
    <citation type="submission" date="2023-03" db="EMBL/GenBank/DDBJ databases">
        <title>High recombination rates correlate with genetic variation in Cardiocondyla obscurior ants.</title>
        <authorList>
            <person name="Errbii M."/>
        </authorList>
    </citation>
    <scope>NUCLEOTIDE SEQUENCE [LARGE SCALE GENOMIC DNA]</scope>
    <source>
        <strain evidence="3">Alpha-2009</strain>
        <tissue evidence="3">Whole body</tissue>
    </source>
</reference>
<evidence type="ECO:0000256" key="2">
    <source>
        <dbReference type="SAM" id="Phobius"/>
    </source>
</evidence>